<reference evidence="1" key="2">
    <citation type="submission" date="2020-11" db="EMBL/GenBank/DDBJ databases">
        <authorList>
            <person name="McCartney M.A."/>
            <person name="Auch B."/>
            <person name="Kono T."/>
            <person name="Mallez S."/>
            <person name="Becker A."/>
            <person name="Gohl D.M."/>
            <person name="Silverstein K.A.T."/>
            <person name="Koren S."/>
            <person name="Bechman K.B."/>
            <person name="Herman A."/>
            <person name="Abrahante J.E."/>
            <person name="Garbe J."/>
        </authorList>
    </citation>
    <scope>NUCLEOTIDE SEQUENCE</scope>
    <source>
        <strain evidence="1">Duluth1</strain>
        <tissue evidence="1">Whole animal</tissue>
    </source>
</reference>
<name>A0A9D4S3U7_DREPO</name>
<dbReference type="AlphaFoldDB" id="A0A9D4S3U7"/>
<sequence length="59" mass="6746">MFVPHGYLALHFAEQMSSANILDYMVRQLCTLSTSREQINIDGTVHNPIHLSVNFQLDQ</sequence>
<comment type="caution">
    <text evidence="1">The sequence shown here is derived from an EMBL/GenBank/DDBJ whole genome shotgun (WGS) entry which is preliminary data.</text>
</comment>
<protein>
    <submittedName>
        <fullName evidence="1">Uncharacterized protein</fullName>
    </submittedName>
</protein>
<dbReference type="EMBL" id="JAIWYP010000001">
    <property type="protein sequence ID" value="KAH3890716.1"/>
    <property type="molecule type" value="Genomic_DNA"/>
</dbReference>
<evidence type="ECO:0000313" key="2">
    <source>
        <dbReference type="Proteomes" id="UP000828390"/>
    </source>
</evidence>
<gene>
    <name evidence="1" type="ORF">DPMN_014803</name>
</gene>
<dbReference type="Proteomes" id="UP000828390">
    <property type="component" value="Unassembled WGS sequence"/>
</dbReference>
<accession>A0A9D4S3U7</accession>
<proteinExistence type="predicted"/>
<keyword evidence="2" id="KW-1185">Reference proteome</keyword>
<organism evidence="1 2">
    <name type="scientific">Dreissena polymorpha</name>
    <name type="common">Zebra mussel</name>
    <name type="synonym">Mytilus polymorpha</name>
    <dbReference type="NCBI Taxonomy" id="45954"/>
    <lineage>
        <taxon>Eukaryota</taxon>
        <taxon>Metazoa</taxon>
        <taxon>Spiralia</taxon>
        <taxon>Lophotrochozoa</taxon>
        <taxon>Mollusca</taxon>
        <taxon>Bivalvia</taxon>
        <taxon>Autobranchia</taxon>
        <taxon>Heteroconchia</taxon>
        <taxon>Euheterodonta</taxon>
        <taxon>Imparidentia</taxon>
        <taxon>Neoheterodontei</taxon>
        <taxon>Myida</taxon>
        <taxon>Dreissenoidea</taxon>
        <taxon>Dreissenidae</taxon>
        <taxon>Dreissena</taxon>
    </lineage>
</organism>
<evidence type="ECO:0000313" key="1">
    <source>
        <dbReference type="EMBL" id="KAH3890716.1"/>
    </source>
</evidence>
<reference evidence="1" key="1">
    <citation type="journal article" date="2019" name="bioRxiv">
        <title>The Genome of the Zebra Mussel, Dreissena polymorpha: A Resource for Invasive Species Research.</title>
        <authorList>
            <person name="McCartney M.A."/>
            <person name="Auch B."/>
            <person name="Kono T."/>
            <person name="Mallez S."/>
            <person name="Zhang Y."/>
            <person name="Obille A."/>
            <person name="Becker A."/>
            <person name="Abrahante J.E."/>
            <person name="Garbe J."/>
            <person name="Badalamenti J.P."/>
            <person name="Herman A."/>
            <person name="Mangelson H."/>
            <person name="Liachko I."/>
            <person name="Sullivan S."/>
            <person name="Sone E.D."/>
            <person name="Koren S."/>
            <person name="Silverstein K.A.T."/>
            <person name="Beckman K.B."/>
            <person name="Gohl D.M."/>
        </authorList>
    </citation>
    <scope>NUCLEOTIDE SEQUENCE</scope>
    <source>
        <strain evidence="1">Duluth1</strain>
        <tissue evidence="1">Whole animal</tissue>
    </source>
</reference>